<evidence type="ECO:0000313" key="2">
    <source>
        <dbReference type="EMBL" id="EDX73005.1"/>
    </source>
</evidence>
<proteinExistence type="predicted"/>
<dbReference type="GO" id="GO:0008236">
    <property type="term" value="F:serine-type peptidase activity"/>
    <property type="evidence" value="ECO:0007669"/>
    <property type="project" value="InterPro"/>
</dbReference>
<gene>
    <name evidence="2" type="ORF">MC7420_2623</name>
</gene>
<dbReference type="CDD" id="cd07562">
    <property type="entry name" value="Peptidase_S41_TRI"/>
    <property type="match status" value="1"/>
</dbReference>
<dbReference type="Pfam" id="PF03572">
    <property type="entry name" value="Peptidase_S41"/>
    <property type="match status" value="1"/>
</dbReference>
<dbReference type="GO" id="GO:0007165">
    <property type="term" value="P:signal transduction"/>
    <property type="evidence" value="ECO:0007669"/>
    <property type="project" value="TreeGrafter"/>
</dbReference>
<dbReference type="GO" id="GO:0006508">
    <property type="term" value="P:proteolysis"/>
    <property type="evidence" value="ECO:0007669"/>
    <property type="project" value="InterPro"/>
</dbReference>
<dbReference type="PANTHER" id="PTHR32060">
    <property type="entry name" value="TAIL-SPECIFIC PROTEASE"/>
    <property type="match status" value="1"/>
</dbReference>
<dbReference type="eggNOG" id="COG0793">
    <property type="taxonomic scope" value="Bacteria"/>
</dbReference>
<name>B4VYM8_9CYAN</name>
<dbReference type="PANTHER" id="PTHR32060:SF30">
    <property type="entry name" value="CARBOXY-TERMINAL PROCESSING PROTEASE CTPA"/>
    <property type="match status" value="1"/>
</dbReference>
<dbReference type="SUPFAM" id="SSF52096">
    <property type="entry name" value="ClpP/crotonase"/>
    <property type="match status" value="1"/>
</dbReference>
<accession>B4VYM8</accession>
<dbReference type="GO" id="GO:0030288">
    <property type="term" value="C:outer membrane-bounded periplasmic space"/>
    <property type="evidence" value="ECO:0007669"/>
    <property type="project" value="TreeGrafter"/>
</dbReference>
<dbReference type="EMBL" id="DS989860">
    <property type="protein sequence ID" value="EDX73005.1"/>
    <property type="molecule type" value="Genomic_DNA"/>
</dbReference>
<dbReference type="GO" id="GO:0004175">
    <property type="term" value="F:endopeptidase activity"/>
    <property type="evidence" value="ECO:0007669"/>
    <property type="project" value="TreeGrafter"/>
</dbReference>
<dbReference type="InterPro" id="IPR029045">
    <property type="entry name" value="ClpP/crotonase-like_dom_sf"/>
</dbReference>
<keyword evidence="3" id="KW-1185">Reference proteome</keyword>
<feature type="domain" description="Tail specific protease" evidence="1">
    <location>
        <begin position="1"/>
        <end position="75"/>
    </location>
</feature>
<dbReference type="InterPro" id="IPR005151">
    <property type="entry name" value="Tail-specific_protease"/>
</dbReference>
<dbReference type="AlphaFoldDB" id="B4VYM8"/>
<organism evidence="2 3">
    <name type="scientific">Coleofasciculus chthonoplastes PCC 7420</name>
    <dbReference type="NCBI Taxonomy" id="118168"/>
    <lineage>
        <taxon>Bacteria</taxon>
        <taxon>Bacillati</taxon>
        <taxon>Cyanobacteriota</taxon>
        <taxon>Cyanophyceae</taxon>
        <taxon>Coleofasciculales</taxon>
        <taxon>Coleofasciculaceae</taxon>
        <taxon>Coleofasciculus</taxon>
    </lineage>
</organism>
<evidence type="ECO:0000313" key="3">
    <source>
        <dbReference type="Proteomes" id="UP000003835"/>
    </source>
</evidence>
<dbReference type="STRING" id="118168.MC7420_2623"/>
<reference evidence="2 3" key="1">
    <citation type="submission" date="2008-07" db="EMBL/GenBank/DDBJ databases">
        <authorList>
            <person name="Tandeau de Marsac N."/>
            <person name="Ferriera S."/>
            <person name="Johnson J."/>
            <person name="Kravitz S."/>
            <person name="Beeson K."/>
            <person name="Sutton G."/>
            <person name="Rogers Y.-H."/>
            <person name="Friedman R."/>
            <person name="Frazier M."/>
            <person name="Venter J.C."/>
        </authorList>
    </citation>
    <scope>NUCLEOTIDE SEQUENCE [LARGE SCALE GENOMIC DNA]</scope>
    <source>
        <strain evidence="2 3">PCC 7420</strain>
    </source>
</reference>
<protein>
    <recommendedName>
        <fullName evidence="1">Tail specific protease domain-containing protein</fullName>
    </recommendedName>
</protein>
<evidence type="ECO:0000259" key="1">
    <source>
        <dbReference type="Pfam" id="PF03572"/>
    </source>
</evidence>
<dbReference type="Gene3D" id="3.90.226.10">
    <property type="entry name" value="2-enoyl-CoA Hydratase, Chain A, domain 1"/>
    <property type="match status" value="1"/>
</dbReference>
<dbReference type="HOGENOM" id="CLU_2272572_0_0_3"/>
<dbReference type="Proteomes" id="UP000003835">
    <property type="component" value="Unassembled WGS sequence"/>
</dbReference>
<sequence length="102" mass="10837">MLVNEGSRSAKEILAYGFQQFNIGPVVGTPTPGAVVAGRPFLMSDGSLLYVAVADVYVNGDERLEGKGVTPDILVPFSPEYAQGADPQKERALEVALEAIQE</sequence>